<dbReference type="InterPro" id="IPR011130">
    <property type="entry name" value="SecA_preprotein_X-link_dom"/>
</dbReference>
<dbReference type="CDD" id="cd17928">
    <property type="entry name" value="DEXDc_SecA"/>
    <property type="match status" value="1"/>
</dbReference>
<feature type="region of interest" description="Disordered" evidence="12">
    <location>
        <begin position="760"/>
        <end position="785"/>
    </location>
</feature>
<evidence type="ECO:0000256" key="8">
    <source>
        <dbReference type="ARBA" id="ARBA00022927"/>
    </source>
</evidence>
<evidence type="ECO:0000259" key="14">
    <source>
        <dbReference type="PROSITE" id="PS51194"/>
    </source>
</evidence>
<evidence type="ECO:0000256" key="2">
    <source>
        <dbReference type="ARBA" id="ARBA00007650"/>
    </source>
</evidence>
<dbReference type="InterPro" id="IPR014018">
    <property type="entry name" value="SecA_motor_DEAD"/>
</dbReference>
<dbReference type="SMART" id="SM00958">
    <property type="entry name" value="SecA_PP_bind"/>
    <property type="match status" value="1"/>
</dbReference>
<keyword evidence="5" id="KW-0963">Cytoplasm</keyword>
<evidence type="ECO:0000256" key="7">
    <source>
        <dbReference type="ARBA" id="ARBA00022840"/>
    </source>
</evidence>
<dbReference type="PANTHER" id="PTHR30612:SF0">
    <property type="entry name" value="CHLOROPLAST PROTEIN-TRANSPORTING ATPASE"/>
    <property type="match status" value="1"/>
</dbReference>
<dbReference type="PROSITE" id="PS51192">
    <property type="entry name" value="HELICASE_ATP_BIND_1"/>
    <property type="match status" value="1"/>
</dbReference>
<keyword evidence="3" id="KW-0813">Transport</keyword>
<keyword evidence="11" id="KW-0472">Membrane</keyword>
<keyword evidence="8" id="KW-0653">Protein transport</keyword>
<dbReference type="GO" id="GO:0006886">
    <property type="term" value="P:intracellular protein transport"/>
    <property type="evidence" value="ECO:0007669"/>
    <property type="project" value="InterPro"/>
</dbReference>
<dbReference type="CDD" id="cd18803">
    <property type="entry name" value="SF2_C_secA"/>
    <property type="match status" value="1"/>
</dbReference>
<gene>
    <name evidence="16" type="ORF">COU08_03935</name>
</gene>
<dbReference type="PANTHER" id="PTHR30612">
    <property type="entry name" value="SECA INNER MEMBRANE COMPONENT OF SEC PROTEIN SECRETION SYSTEM"/>
    <property type="match status" value="1"/>
</dbReference>
<dbReference type="PROSITE" id="PS01312">
    <property type="entry name" value="SECA"/>
    <property type="match status" value="1"/>
</dbReference>
<dbReference type="Gene3D" id="3.40.50.300">
    <property type="entry name" value="P-loop containing nucleotide triphosphate hydrolases"/>
    <property type="match status" value="3"/>
</dbReference>
<evidence type="ECO:0000259" key="13">
    <source>
        <dbReference type="PROSITE" id="PS51192"/>
    </source>
</evidence>
<reference evidence="17" key="1">
    <citation type="submission" date="2017-09" db="EMBL/GenBank/DDBJ databases">
        <title>Depth-based differentiation of microbial function through sediment-hosted aquifers and enrichment of novel symbionts in the deep terrestrial subsurface.</title>
        <authorList>
            <person name="Probst A.J."/>
            <person name="Ladd B."/>
            <person name="Jarett J.K."/>
            <person name="Geller-Mcgrath D.E."/>
            <person name="Sieber C.M.K."/>
            <person name="Emerson J.B."/>
            <person name="Anantharaman K."/>
            <person name="Thomas B.C."/>
            <person name="Malmstrom R."/>
            <person name="Stieglmeier M."/>
            <person name="Klingl A."/>
            <person name="Woyke T."/>
            <person name="Ryan C.M."/>
            <person name="Banfield J.F."/>
        </authorList>
    </citation>
    <scope>NUCLEOTIDE SEQUENCE [LARGE SCALE GENOMIC DNA]</scope>
</reference>
<feature type="domain" description="Helicase ATP-binding" evidence="13">
    <location>
        <begin position="93"/>
        <end position="275"/>
    </location>
</feature>
<feature type="region of interest" description="Disordered" evidence="12">
    <location>
        <begin position="565"/>
        <end position="585"/>
    </location>
</feature>
<evidence type="ECO:0000256" key="12">
    <source>
        <dbReference type="SAM" id="MobiDB-lite"/>
    </source>
</evidence>
<dbReference type="InterPro" id="IPR044722">
    <property type="entry name" value="SecA_SF2_C"/>
</dbReference>
<dbReference type="PRINTS" id="PR00906">
    <property type="entry name" value="SECA"/>
</dbReference>
<dbReference type="GO" id="GO:0017038">
    <property type="term" value="P:protein import"/>
    <property type="evidence" value="ECO:0007669"/>
    <property type="project" value="InterPro"/>
</dbReference>
<dbReference type="InterPro" id="IPR027417">
    <property type="entry name" value="P-loop_NTPase"/>
</dbReference>
<evidence type="ECO:0000256" key="9">
    <source>
        <dbReference type="ARBA" id="ARBA00022967"/>
    </source>
</evidence>
<dbReference type="FunFam" id="3.40.50.300:FF:000429">
    <property type="entry name" value="Preprotein translocase subunit SecA"/>
    <property type="match status" value="1"/>
</dbReference>
<feature type="non-terminal residue" evidence="16">
    <location>
        <position position="785"/>
    </location>
</feature>
<dbReference type="InterPro" id="IPR036266">
    <property type="entry name" value="SecA_Wing/Scaffold_sf"/>
</dbReference>
<evidence type="ECO:0000256" key="5">
    <source>
        <dbReference type="ARBA" id="ARBA00022490"/>
    </source>
</evidence>
<dbReference type="PROSITE" id="PS51196">
    <property type="entry name" value="SECA_MOTOR_DEAD"/>
    <property type="match status" value="1"/>
</dbReference>
<dbReference type="Pfam" id="PF01043">
    <property type="entry name" value="SecA_PP_bind"/>
    <property type="match status" value="1"/>
</dbReference>
<evidence type="ECO:0000256" key="6">
    <source>
        <dbReference type="ARBA" id="ARBA00022741"/>
    </source>
</evidence>
<evidence type="ECO:0000256" key="1">
    <source>
        <dbReference type="ARBA" id="ARBA00004170"/>
    </source>
</evidence>
<protein>
    <submittedName>
        <fullName evidence="16">Preprotein translocase subunit SecA</fullName>
    </submittedName>
</protein>
<feature type="compositionally biased region" description="Basic and acidic residues" evidence="12">
    <location>
        <begin position="565"/>
        <end position="574"/>
    </location>
</feature>
<dbReference type="SMART" id="SM00957">
    <property type="entry name" value="SecA_DEAD"/>
    <property type="match status" value="1"/>
</dbReference>
<dbReference type="GO" id="GO:0005829">
    <property type="term" value="C:cytosol"/>
    <property type="evidence" value="ECO:0007669"/>
    <property type="project" value="TreeGrafter"/>
</dbReference>
<keyword evidence="4" id="KW-1003">Cell membrane</keyword>
<evidence type="ECO:0000256" key="4">
    <source>
        <dbReference type="ARBA" id="ARBA00022475"/>
    </source>
</evidence>
<comment type="subcellular location">
    <subcellularLocation>
        <location evidence="1">Membrane</location>
        <topology evidence="1">Peripheral membrane protein</topology>
    </subcellularLocation>
</comment>
<dbReference type="Pfam" id="PF21090">
    <property type="entry name" value="P-loop_SecA"/>
    <property type="match status" value="2"/>
</dbReference>
<name>A0A2M6WH64_9BACT</name>
<dbReference type="SUPFAM" id="SSF52540">
    <property type="entry name" value="P-loop containing nucleoside triphosphate hydrolases"/>
    <property type="match status" value="2"/>
</dbReference>
<dbReference type="GO" id="GO:0005524">
    <property type="term" value="F:ATP binding"/>
    <property type="evidence" value="ECO:0007669"/>
    <property type="project" value="UniProtKB-KW"/>
</dbReference>
<dbReference type="InterPro" id="IPR014001">
    <property type="entry name" value="Helicase_ATP-bd"/>
</dbReference>
<dbReference type="InterPro" id="IPR011116">
    <property type="entry name" value="SecA_Wing/Scaffold"/>
</dbReference>
<evidence type="ECO:0000256" key="3">
    <source>
        <dbReference type="ARBA" id="ARBA00022448"/>
    </source>
</evidence>
<evidence type="ECO:0000259" key="15">
    <source>
        <dbReference type="PROSITE" id="PS51196"/>
    </source>
</evidence>
<sequence length="785" mass="88748">MKLFGFGKSKGVDFGRFAPVIQHINDLENEVRDLSDADLAEASHRLKDSIRSEIQDDTSADADLAKYLPRAFALVRETAHRTLGQRHYDVQLMAGIALHERAVVEMKTGEGKTLASTLPIYLNALLEKGVHVVTVNEYLAKRDAVWMGQIYYRLGLSVACLIHDGAFLYDPHFSIPKGHAEGMIDAERDVTGSFRVQENFLKPISRKDAYQADITYGTNHEFGFDYLRDNLAYTRETQVQPQHLPFAIIDEVDSILIDEARTPLIISAPDSESSEYYKTFAKLVSRFQAETHYLVDEKLRSVDITEAGIDIVEKALGVDNLYSPEHLRLTHYLQESLRAKALYLRDREYVVHSGEIIIIDQNTGRMMHGRRYSGGLHQAIEAKEGVFVRQESRTFAKISIQNYFRLYAKLAGMTGTAQTSAEEFDKVYGLHVVTIPTNRETIRNDMPDVIFKTEDAKYNAMIEDIKARQEKGQPVLVGTISIEHNEEFSRRLKQVGIQHELLNAKNNEQEGAVIAQAGRLHAVTVATNMAGRGVDIVLGGNPPDPLASETIKELGGLHVIGTERHDSRRTDNQLRGRAGRQGDQGSTQFYLSLEDHLMRVFGGDRLKNIMERLRVPDDMPIQAGILNKTIEQAQSKVEGMNFDARKHLLEYDDVLNNQRLAMYRKRQEFLEEGMPTLVLQAFDALWMSHLENMDALAESVRLRAYGQKDPLIEYRREGYLAFQNLQQDFDAWMKKNEDSIKKASEQSLSVNQPEITIQTNEAQFAPGGPSKKPITATKEPGRNDP</sequence>
<keyword evidence="6" id="KW-0547">Nucleotide-binding</keyword>
<dbReference type="AlphaFoldDB" id="A0A2M6WH64"/>
<dbReference type="InterPro" id="IPR011115">
    <property type="entry name" value="SecA_DEAD"/>
</dbReference>
<keyword evidence="10" id="KW-0811">Translocation</keyword>
<proteinExistence type="inferred from homology"/>
<evidence type="ECO:0000256" key="11">
    <source>
        <dbReference type="ARBA" id="ARBA00023136"/>
    </source>
</evidence>
<dbReference type="InterPro" id="IPR020937">
    <property type="entry name" value="SecA_CS"/>
</dbReference>
<accession>A0A2M6WH64</accession>
<dbReference type="GO" id="GO:0006605">
    <property type="term" value="P:protein targeting"/>
    <property type="evidence" value="ECO:0007669"/>
    <property type="project" value="InterPro"/>
</dbReference>
<dbReference type="InterPro" id="IPR000185">
    <property type="entry name" value="SecA"/>
</dbReference>
<dbReference type="GO" id="GO:0043952">
    <property type="term" value="P:protein transport by the Sec complex"/>
    <property type="evidence" value="ECO:0007669"/>
    <property type="project" value="TreeGrafter"/>
</dbReference>
<evidence type="ECO:0000256" key="10">
    <source>
        <dbReference type="ARBA" id="ARBA00023010"/>
    </source>
</evidence>
<feature type="domain" description="Helicase C-terminal" evidence="14">
    <location>
        <begin position="457"/>
        <end position="629"/>
    </location>
</feature>
<dbReference type="Proteomes" id="UP000228635">
    <property type="component" value="Unassembled WGS sequence"/>
</dbReference>
<keyword evidence="7" id="KW-0067">ATP-binding</keyword>
<dbReference type="Gene3D" id="3.90.1440.10">
    <property type="entry name" value="SecA, preprotein cross-linking domain"/>
    <property type="match status" value="1"/>
</dbReference>
<dbReference type="EMBL" id="PFBA01000033">
    <property type="protein sequence ID" value="PIT92133.1"/>
    <property type="molecule type" value="Genomic_DNA"/>
</dbReference>
<organism evidence="16 17">
    <name type="scientific">Candidatus Harrisonbacteria bacterium CG10_big_fil_rev_8_21_14_0_10_42_17</name>
    <dbReference type="NCBI Taxonomy" id="1974584"/>
    <lineage>
        <taxon>Bacteria</taxon>
        <taxon>Candidatus Harrisoniibacteriota</taxon>
    </lineage>
</organism>
<comment type="caution">
    <text evidence="16">The sequence shown here is derived from an EMBL/GenBank/DDBJ whole genome shotgun (WGS) entry which is preliminary data.</text>
</comment>
<dbReference type="InterPro" id="IPR001650">
    <property type="entry name" value="Helicase_C-like"/>
</dbReference>
<keyword evidence="9" id="KW-1278">Translocase</keyword>
<dbReference type="Pfam" id="PF07516">
    <property type="entry name" value="SecA_SW"/>
    <property type="match status" value="2"/>
</dbReference>
<dbReference type="SUPFAM" id="SSF81886">
    <property type="entry name" value="Helical scaffold and wing domains of SecA"/>
    <property type="match status" value="1"/>
</dbReference>
<dbReference type="FunFam" id="3.90.1440.10:FF:000002">
    <property type="entry name" value="Protein translocase subunit SecA"/>
    <property type="match status" value="1"/>
</dbReference>
<dbReference type="HAMAP" id="MF_01382">
    <property type="entry name" value="SecA"/>
    <property type="match status" value="1"/>
</dbReference>
<dbReference type="Pfam" id="PF07517">
    <property type="entry name" value="SecA_DEAD"/>
    <property type="match status" value="1"/>
</dbReference>
<comment type="similarity">
    <text evidence="2">Belongs to the SecA family.</text>
</comment>
<evidence type="ECO:0000313" key="16">
    <source>
        <dbReference type="EMBL" id="PIT92133.1"/>
    </source>
</evidence>
<dbReference type="Gene3D" id="1.10.3060.10">
    <property type="entry name" value="Helical scaffold and wing domains of SecA"/>
    <property type="match status" value="2"/>
</dbReference>
<dbReference type="GO" id="GO:0031522">
    <property type="term" value="C:cell envelope Sec protein transport complex"/>
    <property type="evidence" value="ECO:0007669"/>
    <property type="project" value="TreeGrafter"/>
</dbReference>
<dbReference type="InterPro" id="IPR036670">
    <property type="entry name" value="SecA_X-link_sf"/>
</dbReference>
<feature type="domain" description="SecA family profile" evidence="15">
    <location>
        <begin position="1"/>
        <end position="622"/>
    </location>
</feature>
<dbReference type="SUPFAM" id="SSF81767">
    <property type="entry name" value="Pre-protein crosslinking domain of SecA"/>
    <property type="match status" value="1"/>
</dbReference>
<evidence type="ECO:0000313" key="17">
    <source>
        <dbReference type="Proteomes" id="UP000228635"/>
    </source>
</evidence>
<dbReference type="GO" id="GO:0005886">
    <property type="term" value="C:plasma membrane"/>
    <property type="evidence" value="ECO:0007669"/>
    <property type="project" value="TreeGrafter"/>
</dbReference>
<dbReference type="PROSITE" id="PS51194">
    <property type="entry name" value="HELICASE_CTER"/>
    <property type="match status" value="1"/>
</dbReference>